<dbReference type="AlphaFoldDB" id="A0AAF0ZVE8"/>
<accession>A0AAF0ZVE8</accession>
<organism evidence="2 3">
    <name type="scientific">Solanum verrucosum</name>
    <dbReference type="NCBI Taxonomy" id="315347"/>
    <lineage>
        <taxon>Eukaryota</taxon>
        <taxon>Viridiplantae</taxon>
        <taxon>Streptophyta</taxon>
        <taxon>Embryophyta</taxon>
        <taxon>Tracheophyta</taxon>
        <taxon>Spermatophyta</taxon>
        <taxon>Magnoliopsida</taxon>
        <taxon>eudicotyledons</taxon>
        <taxon>Gunneridae</taxon>
        <taxon>Pentapetalae</taxon>
        <taxon>asterids</taxon>
        <taxon>lamiids</taxon>
        <taxon>Solanales</taxon>
        <taxon>Solanaceae</taxon>
        <taxon>Solanoideae</taxon>
        <taxon>Solaneae</taxon>
        <taxon>Solanum</taxon>
    </lineage>
</organism>
<feature type="region of interest" description="Disordered" evidence="1">
    <location>
        <begin position="16"/>
        <end position="119"/>
    </location>
</feature>
<dbReference type="EMBL" id="CP133621">
    <property type="protein sequence ID" value="WMV50344.1"/>
    <property type="molecule type" value="Genomic_DNA"/>
</dbReference>
<feature type="compositionally biased region" description="Polar residues" evidence="1">
    <location>
        <begin position="43"/>
        <end position="54"/>
    </location>
</feature>
<sequence length="119" mass="13915">MTPGWSHNYTLKLVTNGKKNYRENHHTVGRPGSPQEKTRKDQQYQPKAQSGTNQHTRRTRKPSSQSDTSIKEIHQQKKTKDDLNEEQLEKVEENIVERFKREKERAKPHGTNNTTTHGK</sequence>
<feature type="compositionally biased region" description="Polar residues" evidence="1">
    <location>
        <begin position="110"/>
        <end position="119"/>
    </location>
</feature>
<evidence type="ECO:0000313" key="3">
    <source>
        <dbReference type="Proteomes" id="UP001234989"/>
    </source>
</evidence>
<gene>
    <name evidence="2" type="ORF">MTR67_043729</name>
</gene>
<evidence type="ECO:0000313" key="2">
    <source>
        <dbReference type="EMBL" id="WMV50344.1"/>
    </source>
</evidence>
<protein>
    <submittedName>
        <fullName evidence="2">Uncharacterized protein</fullName>
    </submittedName>
</protein>
<feature type="compositionally biased region" description="Basic and acidic residues" evidence="1">
    <location>
        <begin position="69"/>
        <end position="107"/>
    </location>
</feature>
<dbReference type="Proteomes" id="UP001234989">
    <property type="component" value="Chromosome 10"/>
</dbReference>
<evidence type="ECO:0000256" key="1">
    <source>
        <dbReference type="SAM" id="MobiDB-lite"/>
    </source>
</evidence>
<reference evidence="2" key="1">
    <citation type="submission" date="2023-08" db="EMBL/GenBank/DDBJ databases">
        <title>A de novo genome assembly of Solanum verrucosum Schlechtendal, a Mexican diploid species geographically isolated from the other diploid A-genome species in potato relatives.</title>
        <authorList>
            <person name="Hosaka K."/>
        </authorList>
    </citation>
    <scope>NUCLEOTIDE SEQUENCE</scope>
    <source>
        <tissue evidence="2">Young leaves</tissue>
    </source>
</reference>
<proteinExistence type="predicted"/>
<keyword evidence="3" id="KW-1185">Reference proteome</keyword>
<name>A0AAF0ZVE8_SOLVR</name>